<dbReference type="Gene3D" id="1.10.10.10">
    <property type="entry name" value="Winged helix-like DNA-binding domain superfamily/Winged helix DNA-binding domain"/>
    <property type="match status" value="1"/>
</dbReference>
<dbReference type="InParanoid" id="O66964"/>
<dbReference type="OrthoDB" id="9791752at2"/>
<dbReference type="eggNOG" id="COG1414">
    <property type="taxonomic scope" value="Bacteria"/>
</dbReference>
<keyword evidence="1" id="KW-0805">Transcription regulation</keyword>
<dbReference type="AlphaFoldDB" id="O66964"/>
<dbReference type="STRING" id="224324.aq_764"/>
<evidence type="ECO:0000259" key="4">
    <source>
        <dbReference type="PROSITE" id="PS51077"/>
    </source>
</evidence>
<keyword evidence="7" id="KW-1185">Reference proteome</keyword>
<keyword evidence="2" id="KW-0238">DNA-binding</keyword>
<evidence type="ECO:0000256" key="2">
    <source>
        <dbReference type="ARBA" id="ARBA00023125"/>
    </source>
</evidence>
<dbReference type="SMART" id="SM00346">
    <property type="entry name" value="HTH_ICLR"/>
    <property type="match status" value="1"/>
</dbReference>
<evidence type="ECO:0000259" key="5">
    <source>
        <dbReference type="PROSITE" id="PS51078"/>
    </source>
</evidence>
<dbReference type="InterPro" id="IPR005471">
    <property type="entry name" value="Tscrpt_reg_IclR_N"/>
</dbReference>
<sequence length="257" mass="30360">MEHQYKDIYIIQNVHLALEVLFLLEKKPYTFEKLQEELRISRQKLQKILTFLLESEWISFDEENKLYRLGIKNFELGVSYLKHLDIKKASKPILEEVAKKVKENVYLTTRVSYEVLYIEKSEVEREVMILSRYGRVLPLYASASGKIYLSHFDEKELENYFKTVKWVRHTPHTKTPEELLKELPKIRKEGYALNLEEYEEEVVSAAAPVYDYAGKVNYTVTIVAPSYRMTKEDLTGWVKEILKESAQKISVKLGRIR</sequence>
<dbReference type="Gene3D" id="3.30.450.40">
    <property type="match status" value="1"/>
</dbReference>
<dbReference type="FunCoup" id="O66964">
    <property type="interactions" value="100"/>
</dbReference>
<dbReference type="EMBL" id="AE000657">
    <property type="protein sequence ID" value="AAC06919.1"/>
    <property type="molecule type" value="Genomic_DNA"/>
</dbReference>
<dbReference type="GO" id="GO:0003677">
    <property type="term" value="F:DNA binding"/>
    <property type="evidence" value="ECO:0000318"/>
    <property type="project" value="GO_Central"/>
</dbReference>
<evidence type="ECO:0000256" key="1">
    <source>
        <dbReference type="ARBA" id="ARBA00023015"/>
    </source>
</evidence>
<dbReference type="InterPro" id="IPR036390">
    <property type="entry name" value="WH_DNA-bd_sf"/>
</dbReference>
<dbReference type="PANTHER" id="PTHR30136">
    <property type="entry name" value="HELIX-TURN-HELIX TRANSCRIPTIONAL REGULATOR, ICLR FAMILY"/>
    <property type="match status" value="1"/>
</dbReference>
<dbReference type="HOGENOM" id="CLU_062618_6_2_0"/>
<dbReference type="PROSITE" id="PS51077">
    <property type="entry name" value="HTH_ICLR"/>
    <property type="match status" value="1"/>
</dbReference>
<dbReference type="InterPro" id="IPR029016">
    <property type="entry name" value="GAF-like_dom_sf"/>
</dbReference>
<feature type="domain" description="HTH iclR-type" evidence="4">
    <location>
        <begin position="11"/>
        <end position="71"/>
    </location>
</feature>
<dbReference type="Proteomes" id="UP000000798">
    <property type="component" value="Chromosome"/>
</dbReference>
<feature type="domain" description="IclR-ED" evidence="5">
    <location>
        <begin position="72"/>
        <end position="255"/>
    </location>
</feature>
<keyword evidence="3" id="KW-0804">Transcription</keyword>
<dbReference type="PANTHER" id="PTHR30136:SF7">
    <property type="entry name" value="HTH-TYPE TRANSCRIPTIONAL REGULATOR KDGR-RELATED"/>
    <property type="match status" value="1"/>
</dbReference>
<dbReference type="GO" id="GO:0003700">
    <property type="term" value="F:DNA-binding transcription factor activity"/>
    <property type="evidence" value="ECO:0000318"/>
    <property type="project" value="GO_Central"/>
</dbReference>
<dbReference type="PIR" id="A70367">
    <property type="entry name" value="A70367"/>
</dbReference>
<evidence type="ECO:0000256" key="3">
    <source>
        <dbReference type="ARBA" id="ARBA00023163"/>
    </source>
</evidence>
<protein>
    <submittedName>
        <fullName evidence="6">Transcriptional regulator (IclR family)</fullName>
    </submittedName>
</protein>
<dbReference type="SUPFAM" id="SSF55781">
    <property type="entry name" value="GAF domain-like"/>
    <property type="match status" value="1"/>
</dbReference>
<proteinExistence type="predicted"/>
<dbReference type="EnsemblBacteria" id="AAC06919">
    <property type="protein sequence ID" value="AAC06919"/>
    <property type="gene ID" value="aq_764"/>
</dbReference>
<gene>
    <name evidence="6" type="primary">iclR</name>
    <name evidence="6" type="ordered locus">aq_764</name>
</gene>
<dbReference type="SUPFAM" id="SSF46785">
    <property type="entry name" value="Winged helix' DNA-binding domain"/>
    <property type="match status" value="1"/>
</dbReference>
<reference evidence="6 7" key="1">
    <citation type="journal article" date="1998" name="Nature">
        <title>The complete genome of the hyperthermophilic bacterium Aquifex aeolicus.</title>
        <authorList>
            <person name="Deckert G."/>
            <person name="Warren P.V."/>
            <person name="Gaasterland T."/>
            <person name="Young W.G."/>
            <person name="Lenox A.L."/>
            <person name="Graham D.E."/>
            <person name="Overbeek R."/>
            <person name="Snead M.A."/>
            <person name="Keller M."/>
            <person name="Aujay M."/>
            <person name="Huber R."/>
            <person name="Feldman R.A."/>
            <person name="Short J.M."/>
            <person name="Olson G.J."/>
            <person name="Swanson R.V."/>
        </authorList>
    </citation>
    <scope>NUCLEOTIDE SEQUENCE [LARGE SCALE GENOMIC DNA]</scope>
    <source>
        <strain evidence="6 7">VF5</strain>
    </source>
</reference>
<organism evidence="6 7">
    <name type="scientific">Aquifex aeolicus (strain VF5)</name>
    <dbReference type="NCBI Taxonomy" id="224324"/>
    <lineage>
        <taxon>Bacteria</taxon>
        <taxon>Pseudomonadati</taxon>
        <taxon>Aquificota</taxon>
        <taxon>Aquificia</taxon>
        <taxon>Aquificales</taxon>
        <taxon>Aquificaceae</taxon>
        <taxon>Aquifex</taxon>
    </lineage>
</organism>
<dbReference type="InterPro" id="IPR014757">
    <property type="entry name" value="Tscrpt_reg_IclR_C"/>
</dbReference>
<dbReference type="KEGG" id="aae:aq_764"/>
<dbReference type="InterPro" id="IPR036388">
    <property type="entry name" value="WH-like_DNA-bd_sf"/>
</dbReference>
<name>O66964_AQUAE</name>
<evidence type="ECO:0000313" key="7">
    <source>
        <dbReference type="Proteomes" id="UP000000798"/>
    </source>
</evidence>
<accession>O66964</accession>
<evidence type="ECO:0000313" key="6">
    <source>
        <dbReference type="EMBL" id="AAC06919.1"/>
    </source>
</evidence>
<dbReference type="PROSITE" id="PS51078">
    <property type="entry name" value="ICLR_ED"/>
    <property type="match status" value="1"/>
</dbReference>
<dbReference type="InterPro" id="IPR050707">
    <property type="entry name" value="HTH_MetabolicPath_Reg"/>
</dbReference>
<dbReference type="RefSeq" id="WP_010880463.1">
    <property type="nucleotide sequence ID" value="NC_000918.1"/>
</dbReference>
<dbReference type="GO" id="GO:0045892">
    <property type="term" value="P:negative regulation of DNA-templated transcription"/>
    <property type="evidence" value="ECO:0000318"/>
    <property type="project" value="GO_Central"/>
</dbReference>
<dbReference type="Pfam" id="PF01614">
    <property type="entry name" value="IclR_C"/>
    <property type="match status" value="1"/>
</dbReference>